<evidence type="ECO:0000256" key="1">
    <source>
        <dbReference type="SAM" id="MobiDB-lite"/>
    </source>
</evidence>
<organism evidence="2 3">
    <name type="scientific">Pyricularia oryzae</name>
    <name type="common">Rice blast fungus</name>
    <name type="synonym">Magnaporthe oryzae</name>
    <dbReference type="NCBI Taxonomy" id="318829"/>
    <lineage>
        <taxon>Eukaryota</taxon>
        <taxon>Fungi</taxon>
        <taxon>Dikarya</taxon>
        <taxon>Ascomycota</taxon>
        <taxon>Pezizomycotina</taxon>
        <taxon>Sordariomycetes</taxon>
        <taxon>Sordariomycetidae</taxon>
        <taxon>Magnaporthales</taxon>
        <taxon>Pyriculariaceae</taxon>
        <taxon>Pyricularia</taxon>
    </lineage>
</organism>
<feature type="region of interest" description="Disordered" evidence="1">
    <location>
        <begin position="56"/>
        <end position="135"/>
    </location>
</feature>
<sequence length="397" mass="43705">MDVTVAYNQHSSHARRKNRSSTNLNHLTLAPLTTKLPLSDPEELAAIQTAPLVPSTSYLQGKSAPTTPRLLSHSPARSRSQSRRATGAASLPKSKSTTHLHRTSTSGTATPTAAGRRRHMEDASGPLSANDPNNSDWLLRAGAMLSGEYREYKGQAWLETRASSTNLVGTHSAALDAEEIAFEHKMAREYQHSSSRHHSRRGSVQILEDESIYMTATSSPPGSRLPSRSQSRVSSRTQLMTPRERRSMDGYFNGHHIQVDDDIPGPDFVNLDERLEAIEQDTSVEDEAHVRRLVKREKQDGAGAWFGNVLGWRLFSVEENDEETDEEDDEESYAAGESGGDASPYDVAQMERRRGNGLARFEGITTVPEARVPPPKADEGGWQDAAWLLSVASKVLL</sequence>
<dbReference type="AlphaFoldDB" id="A0A4P7N6R1"/>
<feature type="region of interest" description="Disordered" evidence="1">
    <location>
        <begin position="216"/>
        <end position="241"/>
    </location>
</feature>
<evidence type="ECO:0000313" key="2">
    <source>
        <dbReference type="EMBL" id="QBZ57272.1"/>
    </source>
</evidence>
<dbReference type="Pfam" id="PF13136">
    <property type="entry name" value="DUF3984"/>
    <property type="match status" value="1"/>
</dbReference>
<dbReference type="Proteomes" id="UP000294847">
    <property type="component" value="Chromosome 2"/>
</dbReference>
<feature type="compositionally biased region" description="Low complexity" evidence="1">
    <location>
        <begin position="218"/>
        <end position="236"/>
    </location>
</feature>
<feature type="compositionally biased region" description="Low complexity" evidence="1">
    <location>
        <begin position="72"/>
        <end position="90"/>
    </location>
</feature>
<gene>
    <name evidence="2" type="ORF">PoMZ_02196</name>
</gene>
<reference evidence="2 3" key="1">
    <citation type="journal article" date="2019" name="Mol. Biol. Evol.">
        <title>Blast fungal genomes show frequent chromosomal changes, gene gains and losses, and effector gene turnover.</title>
        <authorList>
            <person name="Gomez Luciano L.B."/>
            <person name="Jason Tsai I."/>
            <person name="Chuma I."/>
            <person name="Tosa Y."/>
            <person name="Chen Y.H."/>
            <person name="Li J.Y."/>
            <person name="Li M.Y."/>
            <person name="Jade Lu M.Y."/>
            <person name="Nakayashiki H."/>
            <person name="Li W.H."/>
        </authorList>
    </citation>
    <scope>NUCLEOTIDE SEQUENCE [LARGE SCALE GENOMIC DNA]</scope>
    <source>
        <strain evidence="2">MZ5-1-6</strain>
    </source>
</reference>
<feature type="compositionally biased region" description="Polar residues" evidence="1">
    <location>
        <begin position="56"/>
        <end position="66"/>
    </location>
</feature>
<feature type="compositionally biased region" description="Low complexity" evidence="1">
    <location>
        <begin position="103"/>
        <end position="114"/>
    </location>
</feature>
<dbReference type="EMBL" id="CP034205">
    <property type="protein sequence ID" value="QBZ57272.1"/>
    <property type="molecule type" value="Genomic_DNA"/>
</dbReference>
<feature type="compositionally biased region" description="Polar residues" evidence="1">
    <location>
        <begin position="1"/>
        <end position="11"/>
    </location>
</feature>
<feature type="compositionally biased region" description="Acidic residues" evidence="1">
    <location>
        <begin position="319"/>
        <end position="332"/>
    </location>
</feature>
<proteinExistence type="predicted"/>
<protein>
    <submittedName>
        <fullName evidence="2">Uncharacterized protein</fullName>
    </submittedName>
</protein>
<accession>A0A4P7N6R1</accession>
<name>A0A4P7N6R1_PYROR</name>
<dbReference type="InterPro" id="IPR025040">
    <property type="entry name" value="DUF3984"/>
</dbReference>
<evidence type="ECO:0000313" key="3">
    <source>
        <dbReference type="Proteomes" id="UP000294847"/>
    </source>
</evidence>
<feature type="region of interest" description="Disordered" evidence="1">
    <location>
        <begin position="319"/>
        <end position="381"/>
    </location>
</feature>
<feature type="region of interest" description="Disordered" evidence="1">
    <location>
        <begin position="1"/>
        <end position="26"/>
    </location>
</feature>